<gene>
    <name evidence="2" type="ORF">LEN_1840</name>
</gene>
<organism evidence="2 3">
    <name type="scientific">Lysobacter enzymogenes</name>
    <dbReference type="NCBI Taxonomy" id="69"/>
    <lineage>
        <taxon>Bacteria</taxon>
        <taxon>Pseudomonadati</taxon>
        <taxon>Pseudomonadota</taxon>
        <taxon>Gammaproteobacteria</taxon>
        <taxon>Lysobacterales</taxon>
        <taxon>Lysobacteraceae</taxon>
        <taxon>Lysobacter</taxon>
    </lineage>
</organism>
<dbReference type="Proteomes" id="UP000218824">
    <property type="component" value="Chromosome"/>
</dbReference>
<keyword evidence="1" id="KW-0732">Signal</keyword>
<dbReference type="KEGG" id="lem:LEN_1840"/>
<feature type="chain" id="PRO_5043908291" evidence="1">
    <location>
        <begin position="32"/>
        <end position="73"/>
    </location>
</feature>
<dbReference type="EMBL" id="AP014940">
    <property type="protein sequence ID" value="BAV97327.1"/>
    <property type="molecule type" value="Genomic_DNA"/>
</dbReference>
<protein>
    <submittedName>
        <fullName evidence="2">Uncharacterized protein</fullName>
    </submittedName>
</protein>
<evidence type="ECO:0000313" key="3">
    <source>
        <dbReference type="Proteomes" id="UP000218824"/>
    </source>
</evidence>
<sequence length="73" mass="7785">MGRTRAKRMRMAWMAMAALVFGLGFGAAASASDPDCYSACMEQLNDCVAQAGGGSTLHCGRQYRQCTLDCSLL</sequence>
<accession>A0AAU9AE46</accession>
<reference evidence="2 3" key="1">
    <citation type="journal article" date="2017" name="DNA Res.">
        <title>Complete genome sequence and expression profile of the commercial lytic enzyme producer Lysobacter enzymogenes M497-1.</title>
        <authorList>
            <person name="Takami H."/>
            <person name="Toyoda A."/>
            <person name="Uchiyama I."/>
            <person name="Itoh T."/>
            <person name="Takaki Y."/>
            <person name="Arai W."/>
            <person name="Nishi S."/>
            <person name="Kawai M."/>
            <person name="Shinya K."/>
            <person name="Ikeda H."/>
        </authorList>
    </citation>
    <scope>NUCLEOTIDE SEQUENCE [LARGE SCALE GENOMIC DNA]</scope>
    <source>
        <strain evidence="2 3">M497-1</strain>
    </source>
</reference>
<proteinExistence type="predicted"/>
<name>A0AAU9AE46_LYSEN</name>
<feature type="signal peptide" evidence="1">
    <location>
        <begin position="1"/>
        <end position="31"/>
    </location>
</feature>
<evidence type="ECO:0000256" key="1">
    <source>
        <dbReference type="SAM" id="SignalP"/>
    </source>
</evidence>
<evidence type="ECO:0000313" key="2">
    <source>
        <dbReference type="EMBL" id="BAV97327.1"/>
    </source>
</evidence>
<dbReference type="AlphaFoldDB" id="A0AAU9AE46"/>